<dbReference type="Pfam" id="PF00984">
    <property type="entry name" value="UDPG_MGDP_dh"/>
    <property type="match status" value="1"/>
</dbReference>
<dbReference type="InterPro" id="IPR014026">
    <property type="entry name" value="UDP-Glc/GDP-Man_DH_dimer"/>
</dbReference>
<sequence length="281" mass="32229">MNKTTVGVIGLGFVGNAIFESFKIKIKELELTESILLYSYDKYKNGGIGNFDECLKCEILFLALPTLYNDILKSYEYDSIYETCELLEKNNFSGIIVIKSTVEPSATEMFSKKFNKLHFIHNPEFLTARTAFHDFHNQSHIVIGKGPNCPDNKINLVVELYSKLYPQAKINICKSVESESMKIFCNSFYAVKIQYFNELYLLCEKLGSDYQKVVELMLQNNWINPMHTQVPGPDGKLSYGGMCFPKDTNALLQFMKKNNSPHQILEATITERNEFREKPSN</sequence>
<protein>
    <submittedName>
        <fullName evidence="4">Putative UDP-glucose 6-dehydrogenase</fullName>
    </submittedName>
</protein>
<evidence type="ECO:0000259" key="2">
    <source>
        <dbReference type="Pfam" id="PF00984"/>
    </source>
</evidence>
<dbReference type="SUPFAM" id="SSF51735">
    <property type="entry name" value="NAD(P)-binding Rossmann-fold domains"/>
    <property type="match status" value="1"/>
</dbReference>
<dbReference type="Gene3D" id="1.10.1040.10">
    <property type="entry name" value="N-(1-d-carboxylethyl)-l-norvaline Dehydrogenase, domain 2"/>
    <property type="match status" value="1"/>
</dbReference>
<evidence type="ECO:0000256" key="1">
    <source>
        <dbReference type="ARBA" id="ARBA00006601"/>
    </source>
</evidence>
<dbReference type="EMBL" id="KY684083">
    <property type="protein sequence ID" value="ARF08707.1"/>
    <property type="molecule type" value="Genomic_DNA"/>
</dbReference>
<proteinExistence type="inferred from homology"/>
<feature type="domain" description="UDP-glucose/GDP-mannose dehydrogenase N-terminal" evidence="3">
    <location>
        <begin position="23"/>
        <end position="151"/>
    </location>
</feature>
<gene>
    <name evidence="4" type="ORF">Catovirus_1_757</name>
</gene>
<dbReference type="InterPro" id="IPR008927">
    <property type="entry name" value="6-PGluconate_DH-like_C_sf"/>
</dbReference>
<dbReference type="PANTHER" id="PTHR43750:SF3">
    <property type="entry name" value="UDP-GLUCOSE 6-DEHYDROGENASE TUAD"/>
    <property type="match status" value="1"/>
</dbReference>
<name>A0A1V0SAG2_9VIRU</name>
<reference evidence="4" key="1">
    <citation type="journal article" date="2017" name="Science">
        <title>Giant viruses with an expanded complement of translation system components.</title>
        <authorList>
            <person name="Schulz F."/>
            <person name="Yutin N."/>
            <person name="Ivanova N.N."/>
            <person name="Ortega D.R."/>
            <person name="Lee T.K."/>
            <person name="Vierheilig J."/>
            <person name="Daims H."/>
            <person name="Horn M."/>
            <person name="Wagner M."/>
            <person name="Jensen G.J."/>
            <person name="Kyrpides N.C."/>
            <person name="Koonin E.V."/>
            <person name="Woyke T."/>
        </authorList>
    </citation>
    <scope>NUCLEOTIDE SEQUENCE</scope>
    <source>
        <strain evidence="4">CTV1</strain>
    </source>
</reference>
<evidence type="ECO:0000313" key="4">
    <source>
        <dbReference type="EMBL" id="ARF08707.1"/>
    </source>
</evidence>
<comment type="similarity">
    <text evidence="1">Belongs to the UDP-glucose/GDP-mannose dehydrogenase family.</text>
</comment>
<dbReference type="Gene3D" id="3.40.50.720">
    <property type="entry name" value="NAD(P)-binding Rossmann-like Domain"/>
    <property type="match status" value="1"/>
</dbReference>
<dbReference type="GO" id="GO:0051287">
    <property type="term" value="F:NAD binding"/>
    <property type="evidence" value="ECO:0007669"/>
    <property type="project" value="InterPro"/>
</dbReference>
<organism evidence="4">
    <name type="scientific">Catovirus CTV1</name>
    <dbReference type="NCBI Taxonomy" id="1977631"/>
    <lineage>
        <taxon>Viruses</taxon>
        <taxon>Varidnaviria</taxon>
        <taxon>Bamfordvirae</taxon>
        <taxon>Nucleocytoviricota</taxon>
        <taxon>Megaviricetes</taxon>
        <taxon>Imitervirales</taxon>
        <taxon>Mimiviridae</taxon>
        <taxon>Klosneuvirinae</taxon>
        <taxon>Catovirus</taxon>
    </lineage>
</organism>
<dbReference type="InterPro" id="IPR013328">
    <property type="entry name" value="6PGD_dom2"/>
</dbReference>
<evidence type="ECO:0000259" key="3">
    <source>
        <dbReference type="Pfam" id="PF03721"/>
    </source>
</evidence>
<dbReference type="InterPro" id="IPR001732">
    <property type="entry name" value="UDP-Glc/GDP-Man_DH_N"/>
</dbReference>
<dbReference type="InterPro" id="IPR036291">
    <property type="entry name" value="NAD(P)-bd_dom_sf"/>
</dbReference>
<dbReference type="PANTHER" id="PTHR43750">
    <property type="entry name" value="UDP-GLUCOSE 6-DEHYDROGENASE TUAD"/>
    <property type="match status" value="1"/>
</dbReference>
<dbReference type="GO" id="GO:0016616">
    <property type="term" value="F:oxidoreductase activity, acting on the CH-OH group of donors, NAD or NADP as acceptor"/>
    <property type="evidence" value="ECO:0007669"/>
    <property type="project" value="InterPro"/>
</dbReference>
<dbReference type="SUPFAM" id="SSF48179">
    <property type="entry name" value="6-phosphogluconate dehydrogenase C-terminal domain-like"/>
    <property type="match status" value="1"/>
</dbReference>
<dbReference type="Pfam" id="PF03721">
    <property type="entry name" value="UDPG_MGDP_dh_N"/>
    <property type="match status" value="1"/>
</dbReference>
<feature type="domain" description="UDP-glucose/GDP-mannose dehydrogenase dimerisation" evidence="2">
    <location>
        <begin position="177"/>
        <end position="269"/>
    </location>
</feature>
<accession>A0A1V0SAG2</accession>